<feature type="region of interest" description="Disordered" evidence="2">
    <location>
        <begin position="108"/>
        <end position="136"/>
    </location>
</feature>
<dbReference type="Proteomes" id="UP001142430">
    <property type="component" value="Segment"/>
</dbReference>
<proteinExistence type="inferred from homology"/>
<name>A0A9Q8QT99_9GAMA</name>
<sequence length="136" mass="14657">MASRGKTPKEVTVEDLSTKLAKLELENKRLRQRLKSTAGPEPSPEEQLLTPSQKESMISAATSSLVAVAARKVEAKVRAKTSKALTRGEMTTALQGMTLRLDLSMEEAQSRGAAVGSSTKEARRGRATSRTRSGDE</sequence>
<comment type="similarity">
    <text evidence="1">Belongs to the herpesviridae BLRF2 family.</text>
</comment>
<evidence type="ECO:0000256" key="1">
    <source>
        <dbReference type="ARBA" id="ARBA00008922"/>
    </source>
</evidence>
<accession>A0A9Q8QT99</accession>
<dbReference type="InterPro" id="IPR008642">
    <property type="entry name" value="Herpes_BLRF2"/>
</dbReference>
<evidence type="ECO:0000313" key="4">
    <source>
        <dbReference type="Proteomes" id="UP001142430"/>
    </source>
</evidence>
<dbReference type="Gene3D" id="1.10.3390.10">
    <property type="entry name" value="YejL-like"/>
    <property type="match status" value="1"/>
</dbReference>
<protein>
    <recommendedName>
        <fullName evidence="5">BLRF2</fullName>
    </recommendedName>
</protein>
<organism evidence="3 4">
    <name type="scientific">Saguinine gammaherpesvirus 1</name>
    <dbReference type="NCBI Taxonomy" id="2169901"/>
    <lineage>
        <taxon>Viruses</taxon>
        <taxon>Duplodnaviria</taxon>
        <taxon>Heunggongvirae</taxon>
        <taxon>Peploviricota</taxon>
        <taxon>Herviviricetes</taxon>
        <taxon>Herpesvirales</taxon>
        <taxon>Orthoherpesviridae</taxon>
        <taxon>Gammaherpesvirinae</taxon>
    </lineage>
</organism>
<evidence type="ECO:0000313" key="3">
    <source>
        <dbReference type="EMBL" id="UNP64470.1"/>
    </source>
</evidence>
<evidence type="ECO:0000256" key="2">
    <source>
        <dbReference type="SAM" id="MobiDB-lite"/>
    </source>
</evidence>
<dbReference type="Pfam" id="PF05812">
    <property type="entry name" value="Herpes_BLRF2"/>
    <property type="match status" value="1"/>
</dbReference>
<dbReference type="EMBL" id="OK337614">
    <property type="protein sequence ID" value="UNP64470.1"/>
    <property type="molecule type" value="Genomic_DNA"/>
</dbReference>
<dbReference type="SUPFAM" id="SSF160459">
    <property type="entry name" value="BLRF2-like"/>
    <property type="match status" value="1"/>
</dbReference>
<feature type="region of interest" description="Disordered" evidence="2">
    <location>
        <begin position="31"/>
        <end position="56"/>
    </location>
</feature>
<reference evidence="3" key="1">
    <citation type="submission" date="2021-09" db="EMBL/GenBank/DDBJ databases">
        <title>The complete genome of the Saguinine gammaherpesvirus 1 (SgGHV-1).</title>
        <authorList>
            <person name="Marti-Carreras J."/>
            <person name="Maes P."/>
        </authorList>
    </citation>
    <scope>NUCLEOTIDE SEQUENCE</scope>
    <source>
        <strain evidence="3">S338D</strain>
    </source>
</reference>
<evidence type="ECO:0008006" key="5">
    <source>
        <dbReference type="Google" id="ProtNLM"/>
    </source>
</evidence>